<dbReference type="EMBL" id="JAXUIC010000009">
    <property type="protein sequence ID" value="KAK4570818.1"/>
    <property type="molecule type" value="Genomic_DNA"/>
</dbReference>
<dbReference type="InterPro" id="IPR045344">
    <property type="entry name" value="C-JID"/>
</dbReference>
<feature type="domain" description="C-JID" evidence="3">
    <location>
        <begin position="96"/>
        <end position="234"/>
    </location>
</feature>
<evidence type="ECO:0000256" key="1">
    <source>
        <dbReference type="ARBA" id="ARBA00022614"/>
    </source>
</evidence>
<keyword evidence="1" id="KW-0433">Leucine-rich repeat</keyword>
<keyword evidence="5" id="KW-1185">Reference proteome</keyword>
<accession>A0AAN7EFP6</accession>
<evidence type="ECO:0000259" key="3">
    <source>
        <dbReference type="Pfam" id="PF20160"/>
    </source>
</evidence>
<reference evidence="4 5" key="1">
    <citation type="journal article" date="2023" name="G3 (Bethesda)">
        <title>A haplotype-resolved chromosome-scale genome for Quercus rubra L. provides insights into the genetics of adaptive traits for red oak species.</title>
        <authorList>
            <person name="Kapoor B."/>
            <person name="Jenkins J."/>
            <person name="Schmutz J."/>
            <person name="Zhebentyayeva T."/>
            <person name="Kuelheim C."/>
            <person name="Coggeshall M."/>
            <person name="Heim C."/>
            <person name="Lasky J.R."/>
            <person name="Leites L."/>
            <person name="Islam-Faridi N."/>
            <person name="Romero-Severson J."/>
            <person name="DeLeo V.L."/>
            <person name="Lucas S.M."/>
            <person name="Lazic D."/>
            <person name="Gailing O."/>
            <person name="Carlson J."/>
            <person name="Staton M."/>
        </authorList>
    </citation>
    <scope>NUCLEOTIDE SEQUENCE [LARGE SCALE GENOMIC DNA]</scope>
    <source>
        <strain evidence="4">Pseudo-F2</strain>
    </source>
</reference>
<dbReference type="Pfam" id="PF20160">
    <property type="entry name" value="C-JID"/>
    <property type="match status" value="6"/>
</dbReference>
<evidence type="ECO:0000313" key="5">
    <source>
        <dbReference type="Proteomes" id="UP001324115"/>
    </source>
</evidence>
<dbReference type="Proteomes" id="UP001324115">
    <property type="component" value="Unassembled WGS sequence"/>
</dbReference>
<protein>
    <recommendedName>
        <fullName evidence="3">C-JID domain-containing protein</fullName>
    </recommendedName>
</protein>
<proteinExistence type="predicted"/>
<sequence length="1757" mass="201513">MNDCSRLQSLPDLPLSVGHVSARRCPLLGKYSNRDVAWTSGETGFTMVVCNNKDDDQKYSIRIPILPYDDFDPSLERFVEGEIQQIMCFCDFSNSTETPEWFSHQSPGSSVTIPLPSDLRDDGSWIGIALFTSVVILENLNNVSSARDDEVSIDFICRSDIIEVPHINCPLNITRYLPVPLFHASSFGLKVLIPAGKLKDHLKDCSCIRAFIRSKCTYFEIKTCGARVLYEQDLVKFIRSSGKMKQISRLCQEAVQQNESFLEFSNSTEIPEWFSHQNLGSSIRMPLPLDLHDNSSWLGISLFAVVVVHKNLNSQDYKVFIEFNCRPDMVEGPVDRCTLGLDISGFVPEPLRHDGSFSFKLFVQAWLLRDLLKECSWISTLITSDSPYVKIKMCGAGVVYKQDLEKFVQAEGKINQRSKCQMDKVESSQSNDRLKGKLMSLLLRVYQGDLARNHKYDYVFPQTTVPDWFSNRSFCSDIRIRLPVNLQCDGRWMGIAVCAYYTVHKQPAISGDNKNLTAISGDNTNLTCFLNFYNPLISHRVHLTRHKVFQESKDIFVESSHRILVFYIPHVLLRLKECQHIGASFEHNKPDVQVKECGLRLVYEQDVEKFVQTLAQCMLESPDAYHECFYQNLLHQVEERVASKDFGFLSSLQKMPQPMPILQPSIENIAEGCTSSETSPSSFIGFLATARKEQCASIMSSESLIKARLEKNFDEGEIFHCCFAEREIPQWFCCEDKQSMEIPLYNPDWMGFALCGLFLFNRHPTAVRQSLGSKKGVVFPFCCFFRTSSCHSRLVCNGLLNINNELVTLNQRAFIWVMFIPRTTHAHFWSQSTKAEFWLNSSVPDLSAESFGINLVYRHNMEELRQILVQCSAPFDSFLDSCNPWEFCDIWDNHPEVFIGTKNSYEELHPQRLFISQEETSVTAQYSYEEDSYPHNCFRYFHPSTLYNSCFPTRRTPRWFNHHCRLGHSVTIEIPPNLYEDNNWLGLALYASILIPRDQENAVSANSSHFLYCQFQTSKASLDNQILVCRTTDEENNWLHLFFGLIWISYIPGEALKDMLHLCGHIKASFVSDWPSVMVQKCGLRLLYQHDLSQFEQQLKHCNASISAVRDFICQISCSGTIQEEGWTHMRNIPNEVVSPLNKYDQLGGHSEYSFCFPPVEILHRFNYHSNEPSVKIDISNAFFNDNKWMGLVLCAYFSSDKHQTAIIEDPSSISHHLICILETDLAGPELGIYVHRTCKKDFTWLDIEGGFLWLCYIPYCPFLGKFNECSCIKASIISDWPGIIVQKCGLSFYHKGDDWFQKIIDHCIMENQHESQYFNDQLIARYKVKISRATNQLSQSHLPGFDGSCDYNSCCPPIEIPRWFNIRSDKSHVTVRLTRKLHNRCTWLGVALCAVFFVTEDVASLVASLNDDIMDSISSCKLICHLKASNGLSVKPRHIHWPTKENLMMSVLGGGFTWLTYIPRGSFPDWLYDCASIKFSFKTNCHYLKVQNCGLCPLYQHSVEEFKNCMKSESEFLGILDQKKTENINRKIWSGIQNVIRKTDTLGCDQCIFYNSCLPSSEFLEWFNHRSDEPRLKIPLPPNLYNDSTWMGLVLCAYFAIDENPTTHFDILDSDFTYSLVYHLQTNVGSVRPLIGYRLTKENLVMLQQGGCILLSYEGRGSFQNCLNQVSCIKASFRADCPGLKVEKCGLRLLYHYDLEEFEQTISHSMNSSLDGWNIIYQGTSSRTSSPRKESNFGNLRGPIYPKVKGKRVLEE</sequence>
<organism evidence="4 5">
    <name type="scientific">Quercus rubra</name>
    <name type="common">Northern red oak</name>
    <name type="synonym">Quercus borealis</name>
    <dbReference type="NCBI Taxonomy" id="3512"/>
    <lineage>
        <taxon>Eukaryota</taxon>
        <taxon>Viridiplantae</taxon>
        <taxon>Streptophyta</taxon>
        <taxon>Embryophyta</taxon>
        <taxon>Tracheophyta</taxon>
        <taxon>Spermatophyta</taxon>
        <taxon>Magnoliopsida</taxon>
        <taxon>eudicotyledons</taxon>
        <taxon>Gunneridae</taxon>
        <taxon>Pentapetalae</taxon>
        <taxon>rosids</taxon>
        <taxon>fabids</taxon>
        <taxon>Fagales</taxon>
        <taxon>Fagaceae</taxon>
        <taxon>Quercus</taxon>
    </lineage>
</organism>
<comment type="caution">
    <text evidence="4">The sequence shown here is derived from an EMBL/GenBank/DDBJ whole genome shotgun (WGS) entry which is preliminary data.</text>
</comment>
<gene>
    <name evidence="4" type="ORF">RGQ29_029610</name>
</gene>
<feature type="domain" description="C-JID" evidence="3">
    <location>
        <begin position="951"/>
        <end position="1092"/>
    </location>
</feature>
<feature type="domain" description="C-JID" evidence="3">
    <location>
        <begin position="1357"/>
        <end position="1505"/>
    </location>
</feature>
<feature type="domain" description="C-JID" evidence="3">
    <location>
        <begin position="1566"/>
        <end position="1701"/>
    </location>
</feature>
<evidence type="ECO:0000313" key="4">
    <source>
        <dbReference type="EMBL" id="KAK4570818.1"/>
    </source>
</evidence>
<keyword evidence="2" id="KW-0677">Repeat</keyword>
<name>A0AAN7EFP6_QUERU</name>
<evidence type="ECO:0000256" key="2">
    <source>
        <dbReference type="ARBA" id="ARBA00022737"/>
    </source>
</evidence>
<feature type="domain" description="C-JID" evidence="3">
    <location>
        <begin position="460"/>
        <end position="608"/>
    </location>
</feature>
<feature type="domain" description="C-JID" evidence="3">
    <location>
        <begin position="267"/>
        <end position="405"/>
    </location>
</feature>